<dbReference type="SUPFAM" id="SSF46785">
    <property type="entry name" value="Winged helix' DNA-binding domain"/>
    <property type="match status" value="1"/>
</dbReference>
<dbReference type="HOGENOM" id="CLU_107144_4_2_9"/>
<dbReference type="KEGG" id="lbk:LVISKB_2335"/>
<dbReference type="InterPro" id="IPR000944">
    <property type="entry name" value="Tscrpt_reg_Rrf2"/>
</dbReference>
<reference evidence="1 2" key="1">
    <citation type="journal article" date="2013" name="PLoS ONE">
        <title>Genomic Analysis by Deep Sequencing of the Probiotic Lactobacillus brevis KB290 Harboring Nine Plasmids Reveals Genomic Stability.</title>
        <authorList>
            <person name="Fukao M."/>
            <person name="Oshima K."/>
            <person name="Morita H."/>
            <person name="Toh H."/>
            <person name="Suda W."/>
            <person name="Kim S.W."/>
            <person name="Suzuki S."/>
            <person name="Yakabe T."/>
            <person name="Hattori M."/>
            <person name="Yajima N."/>
        </authorList>
    </citation>
    <scope>NUCLEOTIDE SEQUENCE [LARGE SCALE GENOMIC DNA]</scope>
    <source>
        <strain evidence="1 2">KB290</strain>
    </source>
</reference>
<dbReference type="EMBL" id="AP012167">
    <property type="protein sequence ID" value="BAN07970.1"/>
    <property type="molecule type" value="Genomic_DNA"/>
</dbReference>
<dbReference type="InterPro" id="IPR036390">
    <property type="entry name" value="WH_DNA-bd_sf"/>
</dbReference>
<dbReference type="PATRIC" id="fig|1001583.3.peg.2318"/>
<dbReference type="InterPro" id="IPR036388">
    <property type="entry name" value="WH-like_DNA-bd_sf"/>
</dbReference>
<protein>
    <submittedName>
        <fullName evidence="1">Putative HTH-type transcriptional regulator ywnA</fullName>
    </submittedName>
</protein>
<evidence type="ECO:0000313" key="1">
    <source>
        <dbReference type="EMBL" id="BAN07970.1"/>
    </source>
</evidence>
<dbReference type="PROSITE" id="PS51197">
    <property type="entry name" value="HTH_RRF2_2"/>
    <property type="match status" value="1"/>
</dbReference>
<sequence length="149" mass="16250">MKEDLMKYSHKLSDAIHILVYVQIAPTGQLDSATIANSVEANPSVVRRLMAAMKKAGLLMSRAGTAEPRLARPASQITLQAVFHAVEMNHDLLHVDPQTNIDCPVGANIQQALDEAYARVQQAAEAELAKLTVQDIVDRVQGLRQARVS</sequence>
<accession>M5AHS4</accession>
<gene>
    <name evidence="1" type="ORF">LVISKB_2335</name>
</gene>
<dbReference type="Pfam" id="PF02082">
    <property type="entry name" value="Rrf2"/>
    <property type="match status" value="1"/>
</dbReference>
<dbReference type="Gene3D" id="1.10.10.10">
    <property type="entry name" value="Winged helix-like DNA-binding domain superfamily/Winged helix DNA-binding domain"/>
    <property type="match status" value="1"/>
</dbReference>
<dbReference type="AlphaFoldDB" id="M5AHS4"/>
<name>M5AHS4_LEVBR</name>
<dbReference type="PANTHER" id="PTHR33221">
    <property type="entry name" value="WINGED HELIX-TURN-HELIX TRANSCRIPTIONAL REGULATOR, RRF2 FAMILY"/>
    <property type="match status" value="1"/>
</dbReference>
<dbReference type="PANTHER" id="PTHR33221:SF15">
    <property type="entry name" value="HTH-TYPE TRANSCRIPTIONAL REGULATOR YWGB-RELATED"/>
    <property type="match status" value="1"/>
</dbReference>
<dbReference type="GO" id="GO:0005829">
    <property type="term" value="C:cytosol"/>
    <property type="evidence" value="ECO:0007669"/>
    <property type="project" value="TreeGrafter"/>
</dbReference>
<evidence type="ECO:0000313" key="2">
    <source>
        <dbReference type="Proteomes" id="UP000012042"/>
    </source>
</evidence>
<dbReference type="GO" id="GO:0003700">
    <property type="term" value="F:DNA-binding transcription factor activity"/>
    <property type="evidence" value="ECO:0007669"/>
    <property type="project" value="TreeGrafter"/>
</dbReference>
<proteinExistence type="predicted"/>
<organism evidence="1 2">
    <name type="scientific">Levilactobacillus brevis KB290</name>
    <dbReference type="NCBI Taxonomy" id="1001583"/>
    <lineage>
        <taxon>Bacteria</taxon>
        <taxon>Bacillati</taxon>
        <taxon>Bacillota</taxon>
        <taxon>Bacilli</taxon>
        <taxon>Lactobacillales</taxon>
        <taxon>Lactobacillaceae</taxon>
        <taxon>Levilactobacillus</taxon>
    </lineage>
</organism>
<dbReference type="Proteomes" id="UP000012042">
    <property type="component" value="Chromosome"/>
</dbReference>